<dbReference type="AlphaFoldDB" id="A0A7I7KSA0"/>
<sequence length="128" mass="13914">MISTVALVSHYARAILLHDARKSATTACVNEARRKGATMGAPGPIWSRSCCDRGLWALGYPVSVCRISDGMLRRRVSTTCSRQALPRELRANGIPVIDSACGLSTVRARGYTPRLRPMISFMISVVPP</sequence>
<dbReference type="EMBL" id="AP022569">
    <property type="protein sequence ID" value="BBX44212.1"/>
    <property type="molecule type" value="Genomic_DNA"/>
</dbReference>
<proteinExistence type="predicted"/>
<keyword evidence="2" id="KW-1185">Reference proteome</keyword>
<reference evidence="1 2" key="1">
    <citation type="journal article" date="2019" name="Emerg. Microbes Infect.">
        <title>Comprehensive subspecies identification of 175 nontuberculous mycobacteria species based on 7547 genomic profiles.</title>
        <authorList>
            <person name="Matsumoto Y."/>
            <person name="Kinjo T."/>
            <person name="Motooka D."/>
            <person name="Nabeya D."/>
            <person name="Jung N."/>
            <person name="Uechi K."/>
            <person name="Horii T."/>
            <person name="Iida T."/>
            <person name="Fujita J."/>
            <person name="Nakamura S."/>
        </authorList>
    </citation>
    <scope>NUCLEOTIDE SEQUENCE [LARGE SCALE GENOMIC DNA]</scope>
    <source>
        <strain evidence="1 2">JCM 12404</strain>
    </source>
</reference>
<dbReference type="Proteomes" id="UP000465866">
    <property type="component" value="Chromosome"/>
</dbReference>
<evidence type="ECO:0000313" key="2">
    <source>
        <dbReference type="Proteomes" id="UP000465866"/>
    </source>
</evidence>
<protein>
    <submittedName>
        <fullName evidence="1">Uncharacterized protein</fullName>
    </submittedName>
</protein>
<accession>A0A7I7KSA0</accession>
<gene>
    <name evidence="1" type="ORF">MCOO_02270</name>
</gene>
<name>A0A7I7KSA0_9MYCO</name>
<organism evidence="1 2">
    <name type="scientific">Mycobacterium cookii</name>
    <dbReference type="NCBI Taxonomy" id="1775"/>
    <lineage>
        <taxon>Bacteria</taxon>
        <taxon>Bacillati</taxon>
        <taxon>Actinomycetota</taxon>
        <taxon>Actinomycetes</taxon>
        <taxon>Mycobacteriales</taxon>
        <taxon>Mycobacteriaceae</taxon>
        <taxon>Mycobacterium</taxon>
    </lineage>
</organism>
<dbReference type="KEGG" id="mcoo:MCOO_02270"/>
<evidence type="ECO:0000313" key="1">
    <source>
        <dbReference type="EMBL" id="BBX44212.1"/>
    </source>
</evidence>